<dbReference type="Proteomes" id="UP000191342">
    <property type="component" value="Unassembled WGS sequence"/>
</dbReference>
<dbReference type="AlphaFoldDB" id="A0A1V6STG5"/>
<organism evidence="1 2">
    <name type="scientific">Penicillium flavigenum</name>
    <dbReference type="NCBI Taxonomy" id="254877"/>
    <lineage>
        <taxon>Eukaryota</taxon>
        <taxon>Fungi</taxon>
        <taxon>Dikarya</taxon>
        <taxon>Ascomycota</taxon>
        <taxon>Pezizomycotina</taxon>
        <taxon>Eurotiomycetes</taxon>
        <taxon>Eurotiomycetidae</taxon>
        <taxon>Eurotiales</taxon>
        <taxon>Aspergillaceae</taxon>
        <taxon>Penicillium</taxon>
    </lineage>
</organism>
<protein>
    <recommendedName>
        <fullName evidence="3">PPPDE domain-containing protein</fullName>
    </recommendedName>
</protein>
<dbReference type="EMBL" id="MLQL01000025">
    <property type="protein sequence ID" value="OQE17050.1"/>
    <property type="molecule type" value="Genomic_DNA"/>
</dbReference>
<comment type="caution">
    <text evidence="1">The sequence shown here is derived from an EMBL/GenBank/DDBJ whole genome shotgun (WGS) entry which is preliminary data.</text>
</comment>
<dbReference type="OrthoDB" id="37659at2759"/>
<accession>A0A1V6STG5</accession>
<name>A0A1V6STG5_9EURO</name>
<gene>
    <name evidence="1" type="ORF">PENFLA_c025G07668</name>
</gene>
<dbReference type="InterPro" id="IPR046670">
    <property type="entry name" value="DUF6540"/>
</dbReference>
<proteinExistence type="predicted"/>
<dbReference type="Pfam" id="PF20174">
    <property type="entry name" value="DUF6540"/>
    <property type="match status" value="1"/>
</dbReference>
<sequence length="134" mass="15068">MSSTVSIYVAISISDGVYKHWGVFIDPPGEEDKIFLQVAGSDGRFRYEMETTDVRQSERLVELIHLYDVDVAKINSIKTIASQVTVHNEIRGWNCQDYVLDLLEAPEQEAIVNSKDAGYKTQKDCLQGKQEGLA</sequence>
<keyword evidence="2" id="KW-1185">Reference proteome</keyword>
<evidence type="ECO:0000313" key="2">
    <source>
        <dbReference type="Proteomes" id="UP000191342"/>
    </source>
</evidence>
<evidence type="ECO:0000313" key="1">
    <source>
        <dbReference type="EMBL" id="OQE17050.1"/>
    </source>
</evidence>
<reference evidence="2" key="1">
    <citation type="journal article" date="2017" name="Nat. Microbiol.">
        <title>Global analysis of biosynthetic gene clusters reveals vast potential of secondary metabolite production in Penicillium species.</title>
        <authorList>
            <person name="Nielsen J.C."/>
            <person name="Grijseels S."/>
            <person name="Prigent S."/>
            <person name="Ji B."/>
            <person name="Dainat J."/>
            <person name="Nielsen K.F."/>
            <person name="Frisvad J.C."/>
            <person name="Workman M."/>
            <person name="Nielsen J."/>
        </authorList>
    </citation>
    <scope>NUCLEOTIDE SEQUENCE [LARGE SCALE GENOMIC DNA]</scope>
    <source>
        <strain evidence="2">IBT 14082</strain>
    </source>
</reference>
<evidence type="ECO:0008006" key="3">
    <source>
        <dbReference type="Google" id="ProtNLM"/>
    </source>
</evidence>